<evidence type="ECO:0000313" key="8">
    <source>
        <dbReference type="Proteomes" id="UP000292958"/>
    </source>
</evidence>
<protein>
    <submittedName>
        <fullName evidence="7">Outer membrane protein OmpA-like peptidoglycan-associated protein</fullName>
    </submittedName>
</protein>
<dbReference type="Pfam" id="PF00691">
    <property type="entry name" value="OmpA"/>
    <property type="match status" value="1"/>
</dbReference>
<name>A0A4Q7YEF0_9BACT</name>
<evidence type="ECO:0000256" key="3">
    <source>
        <dbReference type="ARBA" id="ARBA00023237"/>
    </source>
</evidence>
<comment type="subcellular location">
    <subcellularLocation>
        <location evidence="1">Cell outer membrane</location>
    </subcellularLocation>
</comment>
<dbReference type="InterPro" id="IPR006665">
    <property type="entry name" value="OmpA-like"/>
</dbReference>
<dbReference type="PROSITE" id="PS51123">
    <property type="entry name" value="OMPA_2"/>
    <property type="match status" value="1"/>
</dbReference>
<gene>
    <name evidence="7" type="ORF">BDD14_5799</name>
</gene>
<evidence type="ECO:0000256" key="4">
    <source>
        <dbReference type="PROSITE-ProRule" id="PRU00473"/>
    </source>
</evidence>
<keyword evidence="2 4" id="KW-0472">Membrane</keyword>
<dbReference type="InterPro" id="IPR050330">
    <property type="entry name" value="Bact_OuterMem_StrucFunc"/>
</dbReference>
<evidence type="ECO:0000256" key="2">
    <source>
        <dbReference type="ARBA" id="ARBA00023136"/>
    </source>
</evidence>
<dbReference type="InterPro" id="IPR006664">
    <property type="entry name" value="OMP_bac"/>
</dbReference>
<dbReference type="Proteomes" id="UP000292958">
    <property type="component" value="Unassembled WGS sequence"/>
</dbReference>
<dbReference type="InterPro" id="IPR036737">
    <property type="entry name" value="OmpA-like_sf"/>
</dbReference>
<accession>A0A4Q7YEF0</accession>
<dbReference type="Gene3D" id="3.30.1330.60">
    <property type="entry name" value="OmpA-like domain"/>
    <property type="match status" value="1"/>
</dbReference>
<evidence type="ECO:0000313" key="7">
    <source>
        <dbReference type="EMBL" id="RZU35707.1"/>
    </source>
</evidence>
<evidence type="ECO:0000256" key="1">
    <source>
        <dbReference type="ARBA" id="ARBA00004442"/>
    </source>
</evidence>
<dbReference type="PANTHER" id="PTHR30329:SF21">
    <property type="entry name" value="LIPOPROTEIN YIAD-RELATED"/>
    <property type="match status" value="1"/>
</dbReference>
<feature type="coiled-coil region" evidence="5">
    <location>
        <begin position="258"/>
        <end position="288"/>
    </location>
</feature>
<keyword evidence="8" id="KW-1185">Reference proteome</keyword>
<dbReference type="EMBL" id="SHKW01000002">
    <property type="protein sequence ID" value="RZU35707.1"/>
    <property type="molecule type" value="Genomic_DNA"/>
</dbReference>
<reference evidence="7 8" key="1">
    <citation type="submission" date="2019-02" db="EMBL/GenBank/DDBJ databases">
        <title>Genomic Encyclopedia of Archaeal and Bacterial Type Strains, Phase II (KMG-II): from individual species to whole genera.</title>
        <authorList>
            <person name="Goeker M."/>
        </authorList>
    </citation>
    <scope>NUCLEOTIDE SEQUENCE [LARGE SCALE GENOMIC DNA]</scope>
    <source>
        <strain evidence="7 8">DSM 18101</strain>
    </source>
</reference>
<evidence type="ECO:0000259" key="6">
    <source>
        <dbReference type="PROSITE" id="PS51123"/>
    </source>
</evidence>
<dbReference type="GO" id="GO:0009279">
    <property type="term" value="C:cell outer membrane"/>
    <property type="evidence" value="ECO:0007669"/>
    <property type="project" value="UniProtKB-SubCell"/>
</dbReference>
<keyword evidence="5" id="KW-0175">Coiled coil</keyword>
<evidence type="ECO:0000256" key="5">
    <source>
        <dbReference type="SAM" id="Coils"/>
    </source>
</evidence>
<dbReference type="PANTHER" id="PTHR30329">
    <property type="entry name" value="STATOR ELEMENT OF FLAGELLAR MOTOR COMPLEX"/>
    <property type="match status" value="1"/>
</dbReference>
<comment type="caution">
    <text evidence="7">The sequence shown here is derived from an EMBL/GenBank/DDBJ whole genome shotgun (WGS) entry which is preliminary data.</text>
</comment>
<organism evidence="7 8">
    <name type="scientific">Edaphobacter modestus</name>
    <dbReference type="NCBI Taxonomy" id="388466"/>
    <lineage>
        <taxon>Bacteria</taxon>
        <taxon>Pseudomonadati</taxon>
        <taxon>Acidobacteriota</taxon>
        <taxon>Terriglobia</taxon>
        <taxon>Terriglobales</taxon>
        <taxon>Acidobacteriaceae</taxon>
        <taxon>Edaphobacter</taxon>
    </lineage>
</organism>
<dbReference type="PRINTS" id="PR01021">
    <property type="entry name" value="OMPADOMAIN"/>
</dbReference>
<dbReference type="CDD" id="cd07185">
    <property type="entry name" value="OmpA_C-like"/>
    <property type="match status" value="1"/>
</dbReference>
<feature type="domain" description="OmpA-like" evidence="6">
    <location>
        <begin position="306"/>
        <end position="425"/>
    </location>
</feature>
<keyword evidence="3" id="KW-0998">Cell outer membrane</keyword>
<dbReference type="AlphaFoldDB" id="A0A4Q7YEF0"/>
<dbReference type="SUPFAM" id="SSF103088">
    <property type="entry name" value="OmpA-like"/>
    <property type="match status" value="1"/>
</dbReference>
<sequence length="430" mass="45752">MILILGKGVDAPGVAFQNGKSDSNERFDPYLGIRRRHCLLCKPKVAGEIQFINKLFDVAARSANRYERVASAPTNATEPPFFISLLIPVQRSGPPTEISLSRDTSTDISHSNRHHLAIAVHLSAIEVTTMCKPRLAGSLTLPSLLITTFLLTNSPAIAQSTQIKGIIDGRTGATMSIKVVDSPDTTVLLSDTTNVQEVEGVFHGRKKDMPMTSLIPGLPVDVSGSMNAQNQLAADSVKFKGSDLKAAMDAQAGLKPTTQQLQQTQQQVDQQKAALQAQQAQLTAEQKKIAANKAAIAAANKRFGELGDYNILGEATVYFANGKTTVDSADKAKLLQLAQQAKAITAYILQVQGYASAVGSAALNQRLSSERANAVTEILEQDGGIPLTNILAPGAMGTSSQVDSDKTAEGQAENRRVVVRILQNKGIAGT</sequence>
<proteinExistence type="predicted"/>